<comment type="caution">
    <text evidence="2">The sequence shown here is derived from an EMBL/GenBank/DDBJ whole genome shotgun (WGS) entry which is preliminary data.</text>
</comment>
<protein>
    <recommendedName>
        <fullName evidence="1">DUF4189 domain-containing protein</fullName>
    </recommendedName>
</protein>
<dbReference type="RefSeq" id="WP_090254323.1">
    <property type="nucleotide sequence ID" value="NZ_FMTL01000003.1"/>
</dbReference>
<evidence type="ECO:0000313" key="3">
    <source>
        <dbReference type="Proteomes" id="UP000242418"/>
    </source>
</evidence>
<evidence type="ECO:0000313" key="2">
    <source>
        <dbReference type="EMBL" id="SCW75512.1"/>
    </source>
</evidence>
<reference evidence="2 3" key="1">
    <citation type="submission" date="2016-10" db="EMBL/GenBank/DDBJ databases">
        <authorList>
            <person name="Varghese N."/>
            <person name="Submissions S."/>
        </authorList>
    </citation>
    <scope>NUCLEOTIDE SEQUENCE [LARGE SCALE GENOMIC DNA]</scope>
    <source>
        <strain evidence="2 3">DSM 17833</strain>
    </source>
</reference>
<dbReference type="Pfam" id="PF13827">
    <property type="entry name" value="DUF4189"/>
    <property type="match status" value="1"/>
</dbReference>
<sequence>MKERFAYLPLLLAVLIQAEARAEGRCPDGYFPIGGGSAGWEGCAPMGPGADGAQEPEPQLETRWGAVATADGALGVAAGQESQESAEQHALAHCQTHSEGKVCKVLIAYYNQCVAVAWGDGGSLWARSPDVYDAEDMALSNCQQKTTNCDIYYSACSYAERIQ</sequence>
<dbReference type="InterPro" id="IPR025240">
    <property type="entry name" value="DUF4189"/>
</dbReference>
<proteinExistence type="predicted"/>
<dbReference type="AlphaFoldDB" id="A0AB37ZCY7"/>
<feature type="domain" description="DUF4189" evidence="1">
    <location>
        <begin position="64"/>
        <end position="156"/>
    </location>
</feature>
<organism evidence="2 3">
    <name type="scientific">Pseudomonas peli</name>
    <dbReference type="NCBI Taxonomy" id="592361"/>
    <lineage>
        <taxon>Bacteria</taxon>
        <taxon>Pseudomonadati</taxon>
        <taxon>Pseudomonadota</taxon>
        <taxon>Gammaproteobacteria</taxon>
        <taxon>Pseudomonadales</taxon>
        <taxon>Pseudomonadaceae</taxon>
        <taxon>Pseudomonas</taxon>
    </lineage>
</organism>
<name>A0AB37ZCY7_9PSED</name>
<evidence type="ECO:0000259" key="1">
    <source>
        <dbReference type="Pfam" id="PF13827"/>
    </source>
</evidence>
<gene>
    <name evidence="2" type="ORF">SAMN05216370_3216</name>
</gene>
<dbReference type="EMBL" id="FMTL01000003">
    <property type="protein sequence ID" value="SCW75512.1"/>
    <property type="molecule type" value="Genomic_DNA"/>
</dbReference>
<keyword evidence="3" id="KW-1185">Reference proteome</keyword>
<dbReference type="Proteomes" id="UP000242418">
    <property type="component" value="Unassembled WGS sequence"/>
</dbReference>
<accession>A0AB37ZCY7</accession>